<dbReference type="GeneID" id="24438325"/>
<gene>
    <name evidence="1" type="ORF">TTHERM_000309969</name>
</gene>
<dbReference type="AlphaFoldDB" id="W7X6Z3"/>
<dbReference type="KEGG" id="tet:TTHERM_000309969"/>
<dbReference type="InParanoid" id="W7X6Z3"/>
<accession>W7X6Z3</accession>
<sequence length="189" mass="21926">MILILIQKIATSIIISIKILMKNFKKINQNIRIYLQIKSKTHIILKTITIQAISTIITIMKMSTKILNTQHLISRIKYQIILKNLKTLSQLTNNKIREISLPLCKLENKFSMILSTHQEKQAQMSNIQQQLTTQAAKVDSAISINNSFKHLAFRNKLNTQVVLLILTKKTSNFKTHKVNQHKRKQLMKQ</sequence>
<organism evidence="1 2">
    <name type="scientific">Tetrahymena thermophila (strain SB210)</name>
    <dbReference type="NCBI Taxonomy" id="312017"/>
    <lineage>
        <taxon>Eukaryota</taxon>
        <taxon>Sar</taxon>
        <taxon>Alveolata</taxon>
        <taxon>Ciliophora</taxon>
        <taxon>Intramacronucleata</taxon>
        <taxon>Oligohymenophorea</taxon>
        <taxon>Hymenostomatida</taxon>
        <taxon>Tetrahymenina</taxon>
        <taxon>Tetrahymenidae</taxon>
        <taxon>Tetrahymena</taxon>
    </lineage>
</organism>
<proteinExistence type="predicted"/>
<dbReference type="RefSeq" id="XP_012654324.1">
    <property type="nucleotide sequence ID" value="XM_012798870.1"/>
</dbReference>
<keyword evidence="2" id="KW-1185">Reference proteome</keyword>
<evidence type="ECO:0000313" key="2">
    <source>
        <dbReference type="Proteomes" id="UP000009168"/>
    </source>
</evidence>
<evidence type="ECO:0000313" key="1">
    <source>
        <dbReference type="EMBL" id="EWS73137.1"/>
    </source>
</evidence>
<name>W7X6Z3_TETTS</name>
<reference evidence="2" key="1">
    <citation type="journal article" date="2006" name="PLoS Biol.">
        <title>Macronuclear genome sequence of the ciliate Tetrahymena thermophila, a model eukaryote.</title>
        <authorList>
            <person name="Eisen J.A."/>
            <person name="Coyne R.S."/>
            <person name="Wu M."/>
            <person name="Wu D."/>
            <person name="Thiagarajan M."/>
            <person name="Wortman J.R."/>
            <person name="Badger J.H."/>
            <person name="Ren Q."/>
            <person name="Amedeo P."/>
            <person name="Jones K.M."/>
            <person name="Tallon L.J."/>
            <person name="Delcher A.L."/>
            <person name="Salzberg S.L."/>
            <person name="Silva J.C."/>
            <person name="Haas B.J."/>
            <person name="Majoros W.H."/>
            <person name="Farzad M."/>
            <person name="Carlton J.M."/>
            <person name="Smith R.K. Jr."/>
            <person name="Garg J."/>
            <person name="Pearlman R.E."/>
            <person name="Karrer K.M."/>
            <person name="Sun L."/>
            <person name="Manning G."/>
            <person name="Elde N.C."/>
            <person name="Turkewitz A.P."/>
            <person name="Asai D.J."/>
            <person name="Wilkes D.E."/>
            <person name="Wang Y."/>
            <person name="Cai H."/>
            <person name="Collins K."/>
            <person name="Stewart B.A."/>
            <person name="Lee S.R."/>
            <person name="Wilamowska K."/>
            <person name="Weinberg Z."/>
            <person name="Ruzzo W.L."/>
            <person name="Wloga D."/>
            <person name="Gaertig J."/>
            <person name="Frankel J."/>
            <person name="Tsao C.-C."/>
            <person name="Gorovsky M.A."/>
            <person name="Keeling P.J."/>
            <person name="Waller R.F."/>
            <person name="Patron N.J."/>
            <person name="Cherry J.M."/>
            <person name="Stover N.A."/>
            <person name="Krieger C.J."/>
            <person name="del Toro C."/>
            <person name="Ryder H.F."/>
            <person name="Williamson S.C."/>
            <person name="Barbeau R.A."/>
            <person name="Hamilton E.P."/>
            <person name="Orias E."/>
        </authorList>
    </citation>
    <scope>NUCLEOTIDE SEQUENCE [LARGE SCALE GENOMIC DNA]</scope>
    <source>
        <strain evidence="2">SB210</strain>
    </source>
</reference>
<dbReference type="Proteomes" id="UP000009168">
    <property type="component" value="Unassembled WGS sequence"/>
</dbReference>
<protein>
    <submittedName>
        <fullName evidence="1">Uncharacterized protein</fullName>
    </submittedName>
</protein>
<dbReference type="EMBL" id="GG662608">
    <property type="protein sequence ID" value="EWS73137.1"/>
    <property type="molecule type" value="Genomic_DNA"/>
</dbReference>